<dbReference type="AlphaFoldDB" id="A0A1H1MTT8"/>
<organism evidence="6 7">
    <name type="scientific">Bradyrhizobium canariense</name>
    <dbReference type="NCBI Taxonomy" id="255045"/>
    <lineage>
        <taxon>Bacteria</taxon>
        <taxon>Pseudomonadati</taxon>
        <taxon>Pseudomonadota</taxon>
        <taxon>Alphaproteobacteria</taxon>
        <taxon>Hyphomicrobiales</taxon>
        <taxon>Nitrobacteraceae</taxon>
        <taxon>Bradyrhizobium</taxon>
    </lineage>
</organism>
<gene>
    <name evidence="6" type="ORF">SAMN05444158_0332</name>
</gene>
<dbReference type="InterPro" id="IPR034660">
    <property type="entry name" value="DinB/YfiT-like"/>
</dbReference>
<evidence type="ECO:0000259" key="5">
    <source>
        <dbReference type="Pfam" id="PF12867"/>
    </source>
</evidence>
<dbReference type="InterPro" id="IPR042095">
    <property type="entry name" value="SUMF_sf"/>
</dbReference>
<dbReference type="NCBIfam" id="TIGR03440">
    <property type="entry name" value="egtB_TIGR03440"/>
    <property type="match status" value="1"/>
</dbReference>
<dbReference type="Proteomes" id="UP000243904">
    <property type="component" value="Chromosome I"/>
</dbReference>
<dbReference type="SUPFAM" id="SSF109854">
    <property type="entry name" value="DinB/YfiT-like putative metalloenzymes"/>
    <property type="match status" value="1"/>
</dbReference>
<evidence type="ECO:0000256" key="3">
    <source>
        <dbReference type="ARBA" id="ARBA00037882"/>
    </source>
</evidence>
<dbReference type="SUPFAM" id="SSF56436">
    <property type="entry name" value="C-type lectin-like"/>
    <property type="match status" value="1"/>
</dbReference>
<keyword evidence="1" id="KW-0560">Oxidoreductase</keyword>
<protein>
    <submittedName>
        <fullName evidence="6">Ergothioneine biosynthesis protein EgtB</fullName>
    </submittedName>
</protein>
<reference evidence="7" key="1">
    <citation type="submission" date="2016-10" db="EMBL/GenBank/DDBJ databases">
        <authorList>
            <person name="Varghese N."/>
            <person name="Submissions S."/>
        </authorList>
    </citation>
    <scope>NUCLEOTIDE SEQUENCE [LARGE SCALE GENOMIC DNA]</scope>
    <source>
        <strain evidence="7">GAS369</strain>
    </source>
</reference>
<dbReference type="PANTHER" id="PTHR23150">
    <property type="entry name" value="SULFATASE MODIFYING FACTOR 1, 2"/>
    <property type="match status" value="1"/>
</dbReference>
<dbReference type="InterPro" id="IPR017806">
    <property type="entry name" value="EgtB"/>
</dbReference>
<dbReference type="Pfam" id="PF03781">
    <property type="entry name" value="FGE-sulfatase"/>
    <property type="match status" value="1"/>
</dbReference>
<evidence type="ECO:0000256" key="2">
    <source>
        <dbReference type="ARBA" id="ARBA00023004"/>
    </source>
</evidence>
<accession>A0A1H1MTT8</accession>
<evidence type="ECO:0000313" key="7">
    <source>
        <dbReference type="Proteomes" id="UP000243904"/>
    </source>
</evidence>
<evidence type="ECO:0000313" key="6">
    <source>
        <dbReference type="EMBL" id="SDR89339.1"/>
    </source>
</evidence>
<feature type="domain" description="DinB-like" evidence="5">
    <location>
        <begin position="74"/>
        <end position="208"/>
    </location>
</feature>
<feature type="domain" description="Sulfatase-modifying factor enzyme-like" evidence="4">
    <location>
        <begin position="239"/>
        <end position="378"/>
    </location>
</feature>
<dbReference type="InterPro" id="IPR016187">
    <property type="entry name" value="CTDL_fold"/>
</dbReference>
<comment type="pathway">
    <text evidence="3">Amino-acid biosynthesis; ergothioneine biosynthesis.</text>
</comment>
<dbReference type="Gene3D" id="3.90.1580.10">
    <property type="entry name" value="paralog of FGE (formylglycine-generating enzyme)"/>
    <property type="match status" value="2"/>
</dbReference>
<dbReference type="InterPro" id="IPR005532">
    <property type="entry name" value="SUMF_dom"/>
</dbReference>
<dbReference type="Pfam" id="PF12867">
    <property type="entry name" value="DinB_2"/>
    <property type="match status" value="1"/>
</dbReference>
<proteinExistence type="predicted"/>
<dbReference type="EMBL" id="LT629750">
    <property type="protein sequence ID" value="SDR89339.1"/>
    <property type="molecule type" value="Genomic_DNA"/>
</dbReference>
<dbReference type="PANTHER" id="PTHR23150:SF36">
    <property type="entry name" value="HERCYNINE OXYGENASE"/>
    <property type="match status" value="1"/>
</dbReference>
<sequence length="457" mass="51639">MRAISWFGEAFIPERSTYLGRTVRQEPVRNINVLSPTETPVTKSASAAAAFAPPHPSLFSDSGTLAQNLVEAYLAVRNETERRTAPLTPEDQLIQSMPDASPAKWHRAHTTWFFEQFLLGEHCRGYQPFHPDYAYLFNSYYVSAGPRHARHQRGHLTRPSAEEVTAYRRHVDAAVVKFFQTSDADALAKLAPLVEVGLNHEQQHQELILTDILHAFAQNPIPPAYDPAWRFPASTRGGDQWVSLNEGIHTVGHTDDSFHFDNEKPAHRALVGPVRLGRDLVTNAEWLGFMADGGYRTATLWLMDGFATVTNEEWQAPGHWRQIDSEWKVMTLGGLQPVDPNAPVSHVSYYEADAFARWSGKHLPTEMEWEVAARAGQLNDAFGIVWQWTRSAYAPYPGYRAIEGALGEYNGKFMVNQLVLRGSSLATPQGHSRITYRNFFYPHHRWQFTGLRLADYA</sequence>
<evidence type="ECO:0000256" key="1">
    <source>
        <dbReference type="ARBA" id="ARBA00023002"/>
    </source>
</evidence>
<name>A0A1H1MTT8_9BRAD</name>
<keyword evidence="7" id="KW-1185">Reference proteome</keyword>
<dbReference type="InterPro" id="IPR051043">
    <property type="entry name" value="Sulfatase_Mod_Factor_Kinase"/>
</dbReference>
<dbReference type="InterPro" id="IPR024775">
    <property type="entry name" value="DinB-like"/>
</dbReference>
<dbReference type="GO" id="GO:0052699">
    <property type="term" value="P:ergothioneine biosynthetic process"/>
    <property type="evidence" value="ECO:0007669"/>
    <property type="project" value="InterPro"/>
</dbReference>
<keyword evidence="2" id="KW-0408">Iron</keyword>
<evidence type="ECO:0000259" key="4">
    <source>
        <dbReference type="Pfam" id="PF03781"/>
    </source>
</evidence>